<protein>
    <submittedName>
        <fullName evidence="1">Uncharacterized protein</fullName>
    </submittedName>
</protein>
<proteinExistence type="predicted"/>
<name>A0A0U5G588_ASPCI</name>
<reference evidence="2" key="1">
    <citation type="journal article" date="2016" name="Genome Announc.">
        <title>Draft genome sequences of fungus Aspergillus calidoustus.</title>
        <authorList>
            <person name="Horn F."/>
            <person name="Linde J."/>
            <person name="Mattern D.J."/>
            <person name="Walther G."/>
            <person name="Guthke R."/>
            <person name="Scherlach K."/>
            <person name="Martin K."/>
            <person name="Brakhage A.A."/>
            <person name="Petzke L."/>
            <person name="Valiante V."/>
        </authorList>
    </citation>
    <scope>NUCLEOTIDE SEQUENCE [LARGE SCALE GENOMIC DNA]</scope>
    <source>
        <strain evidence="2">SF006504</strain>
    </source>
</reference>
<evidence type="ECO:0000313" key="2">
    <source>
        <dbReference type="Proteomes" id="UP000054771"/>
    </source>
</evidence>
<dbReference type="EMBL" id="CDMC01000008">
    <property type="protein sequence ID" value="CEL06827.1"/>
    <property type="molecule type" value="Genomic_DNA"/>
</dbReference>
<dbReference type="Gene3D" id="3.30.420.10">
    <property type="entry name" value="Ribonuclease H-like superfamily/Ribonuclease H"/>
    <property type="match status" value="1"/>
</dbReference>
<accession>A0A0U5G588</accession>
<keyword evidence="2" id="KW-1185">Reference proteome</keyword>
<sequence>MTATRMRYHKRNAERDGHYLKGFEPAQQAFFSFVDQNTILVTHAAQNDLEAPRLVHNRIVDTQILTTNKVRELYPGAVNPYSLKQITYEIHWAVNSGFDGH</sequence>
<dbReference type="GO" id="GO:0003676">
    <property type="term" value="F:nucleic acid binding"/>
    <property type="evidence" value="ECO:0007669"/>
    <property type="project" value="InterPro"/>
</dbReference>
<dbReference type="InterPro" id="IPR036397">
    <property type="entry name" value="RNaseH_sf"/>
</dbReference>
<evidence type="ECO:0000313" key="1">
    <source>
        <dbReference type="EMBL" id="CEL06827.1"/>
    </source>
</evidence>
<organism evidence="1 2">
    <name type="scientific">Aspergillus calidoustus</name>
    <dbReference type="NCBI Taxonomy" id="454130"/>
    <lineage>
        <taxon>Eukaryota</taxon>
        <taxon>Fungi</taxon>
        <taxon>Dikarya</taxon>
        <taxon>Ascomycota</taxon>
        <taxon>Pezizomycotina</taxon>
        <taxon>Eurotiomycetes</taxon>
        <taxon>Eurotiomycetidae</taxon>
        <taxon>Eurotiales</taxon>
        <taxon>Aspergillaceae</taxon>
        <taxon>Aspergillus</taxon>
        <taxon>Aspergillus subgen. Nidulantes</taxon>
    </lineage>
</organism>
<dbReference type="AlphaFoldDB" id="A0A0U5G588"/>
<dbReference type="OrthoDB" id="16516at2759"/>
<gene>
    <name evidence="1" type="ORF">ASPCAL09999</name>
</gene>
<dbReference type="Proteomes" id="UP000054771">
    <property type="component" value="Unassembled WGS sequence"/>
</dbReference>